<evidence type="ECO:0000313" key="1">
    <source>
        <dbReference type="EMBL" id="UWP84999.1"/>
    </source>
</evidence>
<reference evidence="1" key="1">
    <citation type="submission" date="2021-04" db="EMBL/GenBank/DDBJ databases">
        <authorList>
            <person name="Hartkoorn R.C."/>
            <person name="Beaudoing E."/>
            <person name="Hot D."/>
        </authorList>
    </citation>
    <scope>NUCLEOTIDE SEQUENCE</scope>
    <source>
        <strain evidence="1">NRRL B-16292</strain>
    </source>
</reference>
<accession>A0ABY5W6A5</accession>
<gene>
    <name evidence="1" type="ORF">Dfulv_12540</name>
</gene>
<sequence length="215" mass="23948">MGDVLLHDLLLDRAGIAEVLDRLLASARDGQWPAGAPYRHVNGFTKIVAAEHADRSRLTLHYWPASPGAAPDVSRPHDHRFPFTSVLLGGRQHFVELEESPIGDAWRRFSYRPYLGGRIAHVTHDGEARLAPVRTVDRRPLEGHYAITSTVVHQAVTDRAAACATLVLRGPRERRRSRVYYRPGEPPPRGGLQLGRRLDRAEVVRQLSDVAAMLG</sequence>
<keyword evidence="2" id="KW-1185">Reference proteome</keyword>
<reference evidence="1" key="2">
    <citation type="submission" date="2022-09" db="EMBL/GenBank/DDBJ databases">
        <title>Biosynthetic gene clusters of Dactylosporangioum fulvum.</title>
        <authorList>
            <person name="Caradec T."/>
        </authorList>
    </citation>
    <scope>NUCLEOTIDE SEQUENCE</scope>
    <source>
        <strain evidence="1">NRRL B-16292</strain>
    </source>
</reference>
<proteinExistence type="predicted"/>
<evidence type="ECO:0000313" key="2">
    <source>
        <dbReference type="Proteomes" id="UP001059617"/>
    </source>
</evidence>
<name>A0ABY5W6A5_9ACTN</name>
<protein>
    <submittedName>
        <fullName evidence="1">Uncharacterized protein</fullName>
    </submittedName>
</protein>
<dbReference type="RefSeq" id="WP_259863025.1">
    <property type="nucleotide sequence ID" value="NZ_BAAAST010000026.1"/>
</dbReference>
<dbReference type="Proteomes" id="UP001059617">
    <property type="component" value="Chromosome"/>
</dbReference>
<dbReference type="EMBL" id="CP073720">
    <property type="protein sequence ID" value="UWP84999.1"/>
    <property type="molecule type" value="Genomic_DNA"/>
</dbReference>
<organism evidence="1 2">
    <name type="scientific">Dactylosporangium fulvum</name>
    <dbReference type="NCBI Taxonomy" id="53359"/>
    <lineage>
        <taxon>Bacteria</taxon>
        <taxon>Bacillati</taxon>
        <taxon>Actinomycetota</taxon>
        <taxon>Actinomycetes</taxon>
        <taxon>Micromonosporales</taxon>
        <taxon>Micromonosporaceae</taxon>
        <taxon>Dactylosporangium</taxon>
    </lineage>
</organism>